<protein>
    <submittedName>
        <fullName evidence="2">Uncharacterized protein</fullName>
    </submittedName>
</protein>
<dbReference type="AlphaFoldDB" id="A0A2N9JEM1"/>
<reference evidence="2 3" key="1">
    <citation type="submission" date="2018-02" db="EMBL/GenBank/DDBJ databases">
        <authorList>
            <person name="Cohen D.B."/>
            <person name="Kent A.D."/>
        </authorList>
    </citation>
    <scope>NUCLEOTIDE SEQUENCE [LARGE SCALE GENOMIC DNA]</scope>
    <source>
        <strain evidence="2">1</strain>
    </source>
</reference>
<evidence type="ECO:0000256" key="1">
    <source>
        <dbReference type="SAM" id="MobiDB-lite"/>
    </source>
</evidence>
<feature type="region of interest" description="Disordered" evidence="1">
    <location>
        <begin position="1"/>
        <end position="56"/>
    </location>
</feature>
<proteinExistence type="predicted"/>
<feature type="compositionally biased region" description="Polar residues" evidence="1">
    <location>
        <begin position="1"/>
        <end position="24"/>
    </location>
</feature>
<dbReference type="Proteomes" id="UP000238164">
    <property type="component" value="Chromosome 1"/>
</dbReference>
<keyword evidence="3" id="KW-1185">Reference proteome</keyword>
<dbReference type="EMBL" id="LT985188">
    <property type="protein sequence ID" value="SPD86582.1"/>
    <property type="molecule type" value="Genomic_DNA"/>
</dbReference>
<sequence>MRQVAKTFTSGLSSASVDSKSTRSVRGPRSYTLTQKPTSGTADTSATDPSEQAAVSRPALPVQVAWLSVGTADGVVVTSRTGFPTRAPALAITVHVTVDAAATVSNQTAAMTHNLRPAIDPSWHGEGRRPRYVTCHDSRARRRGRCRHRPADSTQPQ</sequence>
<accession>A0A2N9JEM1</accession>
<organism evidence="2 3">
    <name type="scientific">Micropruina glycogenica</name>
    <dbReference type="NCBI Taxonomy" id="75385"/>
    <lineage>
        <taxon>Bacteria</taxon>
        <taxon>Bacillati</taxon>
        <taxon>Actinomycetota</taxon>
        <taxon>Actinomycetes</taxon>
        <taxon>Propionibacteriales</taxon>
        <taxon>Nocardioidaceae</taxon>
        <taxon>Micropruina</taxon>
    </lineage>
</organism>
<name>A0A2N9JEM1_9ACTN</name>
<gene>
    <name evidence="2" type="ORF">MPLG2_1546</name>
</gene>
<evidence type="ECO:0000313" key="2">
    <source>
        <dbReference type="EMBL" id="SPD86582.1"/>
    </source>
</evidence>
<evidence type="ECO:0000313" key="3">
    <source>
        <dbReference type="Proteomes" id="UP000238164"/>
    </source>
</evidence>
<dbReference type="KEGG" id="mgg:MPLG2_1546"/>
<feature type="compositionally biased region" description="Polar residues" evidence="1">
    <location>
        <begin position="31"/>
        <end position="50"/>
    </location>
</feature>